<keyword evidence="4" id="KW-0862">Zinc</keyword>
<dbReference type="PANTHER" id="PTHR42978">
    <property type="entry name" value="QUORUM-QUENCHING LACTONASE YTNP-RELATED-RELATED"/>
    <property type="match status" value="1"/>
</dbReference>
<evidence type="ECO:0000313" key="6">
    <source>
        <dbReference type="EMBL" id="KAH7267974.1"/>
    </source>
</evidence>
<dbReference type="InterPro" id="IPR051013">
    <property type="entry name" value="MBL_superfamily_lactonases"/>
</dbReference>
<dbReference type="SUPFAM" id="SSF56281">
    <property type="entry name" value="Metallo-hydrolase/oxidoreductase"/>
    <property type="match status" value="1"/>
</dbReference>
<evidence type="ECO:0000256" key="3">
    <source>
        <dbReference type="ARBA" id="ARBA00022801"/>
    </source>
</evidence>
<dbReference type="AlphaFoldDB" id="A0A9P9KT10"/>
<proteinExistence type="inferred from homology"/>
<reference evidence="6" key="1">
    <citation type="journal article" date="2021" name="Nat. Commun.">
        <title>Genetic determinants of endophytism in the Arabidopsis root mycobiome.</title>
        <authorList>
            <person name="Mesny F."/>
            <person name="Miyauchi S."/>
            <person name="Thiergart T."/>
            <person name="Pickel B."/>
            <person name="Atanasova L."/>
            <person name="Karlsson M."/>
            <person name="Huettel B."/>
            <person name="Barry K.W."/>
            <person name="Haridas S."/>
            <person name="Chen C."/>
            <person name="Bauer D."/>
            <person name="Andreopoulos W."/>
            <person name="Pangilinan J."/>
            <person name="LaButti K."/>
            <person name="Riley R."/>
            <person name="Lipzen A."/>
            <person name="Clum A."/>
            <person name="Drula E."/>
            <person name="Henrissat B."/>
            <person name="Kohler A."/>
            <person name="Grigoriev I.V."/>
            <person name="Martin F.M."/>
            <person name="Hacquard S."/>
        </authorList>
    </citation>
    <scope>NUCLEOTIDE SEQUENCE</scope>
    <source>
        <strain evidence="6">FSSC 5 MPI-SDFR-AT-0091</strain>
    </source>
</reference>
<dbReference type="InterPro" id="IPR036866">
    <property type="entry name" value="RibonucZ/Hydroxyglut_hydro"/>
</dbReference>
<dbReference type="OrthoDB" id="10250730at2759"/>
<dbReference type="PANTHER" id="PTHR42978:SF5">
    <property type="entry name" value="METALLO-BETA-LACTAMASE DOMAIN-CONTAINING PROTEIN"/>
    <property type="match status" value="1"/>
</dbReference>
<dbReference type="Proteomes" id="UP000736672">
    <property type="component" value="Unassembled WGS sequence"/>
</dbReference>
<dbReference type="Pfam" id="PF00753">
    <property type="entry name" value="Lactamase_B"/>
    <property type="match status" value="1"/>
</dbReference>
<keyword evidence="2" id="KW-0479">Metal-binding</keyword>
<comment type="caution">
    <text evidence="6">The sequence shown here is derived from an EMBL/GenBank/DDBJ whole genome shotgun (WGS) entry which is preliminary data.</text>
</comment>
<evidence type="ECO:0000259" key="5">
    <source>
        <dbReference type="SMART" id="SM00849"/>
    </source>
</evidence>
<evidence type="ECO:0000256" key="4">
    <source>
        <dbReference type="ARBA" id="ARBA00022833"/>
    </source>
</evidence>
<keyword evidence="3" id="KW-0378">Hydrolase</keyword>
<evidence type="ECO:0000256" key="2">
    <source>
        <dbReference type="ARBA" id="ARBA00022723"/>
    </source>
</evidence>
<evidence type="ECO:0000313" key="7">
    <source>
        <dbReference type="Proteomes" id="UP000736672"/>
    </source>
</evidence>
<dbReference type="GO" id="GO:0016787">
    <property type="term" value="F:hydrolase activity"/>
    <property type="evidence" value="ECO:0007669"/>
    <property type="project" value="UniProtKB-KW"/>
</dbReference>
<accession>A0A9P9KT10</accession>
<protein>
    <submittedName>
        <fullName evidence="6">Beta-lactamase-like protein</fullName>
    </submittedName>
</protein>
<dbReference type="EMBL" id="JAGTJS010000005">
    <property type="protein sequence ID" value="KAH7267974.1"/>
    <property type="molecule type" value="Genomic_DNA"/>
</dbReference>
<dbReference type="SMART" id="SM00849">
    <property type="entry name" value="Lactamase_B"/>
    <property type="match status" value="1"/>
</dbReference>
<sequence length="391" mass="43920">MPQIQAPPSRGVSVTVRVINTGAKIICPTDTCCQPRIKGHESLNLPTLAFLIEHEPSRTKILFDAGVRKDFQHFSPAGMRQLNKCVPDMHVPYDVRDVLDRAGYSCDNLTTLIWSHHHWDHIGDATRFPDHCEIVVGPGFKEAFLPGWPINRESPMLERDFRNKRVRELDFDSDSQTIGGFRALDFFGDGSFYLLDTPGHSVGHICGFARTNDDDFVFMGGDICHFAGSFRPTPDIPMPDPLPVDTPLDHDLPRPCPASVFTCCHPSGHEAGRQTPYYTVSRYEKTIYTDPDVANSSVGKLANFDASPNVMVAIAHDTAIATHVPTIDQPGKERSAMNDWRRQGLKELCRWDFLNELPRDGSPGRPKMADGYQCAGQKYFYDSEYMTLYIE</sequence>
<gene>
    <name evidence="6" type="ORF">B0J15DRAFT_544865</name>
</gene>
<dbReference type="Gene3D" id="3.60.15.10">
    <property type="entry name" value="Ribonuclease Z/Hydroxyacylglutathione hydrolase-like"/>
    <property type="match status" value="1"/>
</dbReference>
<dbReference type="GO" id="GO:0046872">
    <property type="term" value="F:metal ion binding"/>
    <property type="evidence" value="ECO:0007669"/>
    <property type="project" value="UniProtKB-KW"/>
</dbReference>
<evidence type="ECO:0000256" key="1">
    <source>
        <dbReference type="ARBA" id="ARBA00007749"/>
    </source>
</evidence>
<comment type="similarity">
    <text evidence="1">Belongs to the metallo-beta-lactamase superfamily.</text>
</comment>
<organism evidence="6 7">
    <name type="scientific">Fusarium solani</name>
    <name type="common">Filamentous fungus</name>
    <dbReference type="NCBI Taxonomy" id="169388"/>
    <lineage>
        <taxon>Eukaryota</taxon>
        <taxon>Fungi</taxon>
        <taxon>Dikarya</taxon>
        <taxon>Ascomycota</taxon>
        <taxon>Pezizomycotina</taxon>
        <taxon>Sordariomycetes</taxon>
        <taxon>Hypocreomycetidae</taxon>
        <taxon>Hypocreales</taxon>
        <taxon>Nectriaceae</taxon>
        <taxon>Fusarium</taxon>
        <taxon>Fusarium solani species complex</taxon>
    </lineage>
</organism>
<name>A0A9P9KT10_FUSSL</name>
<dbReference type="CDD" id="cd07730">
    <property type="entry name" value="metallo-hydrolase-like_MBL-fold"/>
    <property type="match status" value="1"/>
</dbReference>
<keyword evidence="7" id="KW-1185">Reference proteome</keyword>
<dbReference type="InterPro" id="IPR001279">
    <property type="entry name" value="Metallo-B-lactamas"/>
</dbReference>
<feature type="domain" description="Metallo-beta-lactamase" evidence="5">
    <location>
        <begin position="46"/>
        <end position="265"/>
    </location>
</feature>